<dbReference type="InterPro" id="IPR050708">
    <property type="entry name" value="T6SS_VgrG/RHS"/>
</dbReference>
<dbReference type="SMART" id="SM00306">
    <property type="entry name" value="HintN"/>
    <property type="match status" value="1"/>
</dbReference>
<protein>
    <submittedName>
        <fullName evidence="4">YD repeat protein</fullName>
    </submittedName>
</protein>
<dbReference type="HOGENOM" id="CLU_224808_0_0_9"/>
<dbReference type="eggNOG" id="COG1372">
    <property type="taxonomic scope" value="Bacteria"/>
</dbReference>
<dbReference type="PANTHER" id="PTHR32305:SF15">
    <property type="entry name" value="PROTEIN RHSA-RELATED"/>
    <property type="match status" value="1"/>
</dbReference>
<dbReference type="InterPro" id="IPR006141">
    <property type="entry name" value="Intein_N"/>
</dbReference>
<dbReference type="GO" id="GO:0016539">
    <property type="term" value="P:intein-mediated protein splicing"/>
    <property type="evidence" value="ECO:0007669"/>
    <property type="project" value="InterPro"/>
</dbReference>
<dbReference type="NCBIfam" id="TIGR03696">
    <property type="entry name" value="Rhs_assc_core"/>
    <property type="match status" value="1"/>
</dbReference>
<organism evidence="4 5">
    <name type="scientific">Ruminococcus albus (strain ATCC 27210 / DSM 20455 / JCM 14654 / NCDO 2250 / 7)</name>
    <dbReference type="NCBI Taxonomy" id="697329"/>
    <lineage>
        <taxon>Bacteria</taxon>
        <taxon>Bacillati</taxon>
        <taxon>Bacillota</taxon>
        <taxon>Clostridia</taxon>
        <taxon>Eubacteriales</taxon>
        <taxon>Oscillospiraceae</taxon>
        <taxon>Ruminococcus</taxon>
    </lineage>
</organism>
<proteinExistence type="predicted"/>
<reference evidence="4 5" key="1">
    <citation type="journal article" date="2011" name="J. Bacteriol.">
        <title>Complete genome of the cellulolytic ruminal bacterium Ruminococcus albus 7.</title>
        <authorList>
            <person name="Suen G."/>
            <person name="Stevenson D.M."/>
            <person name="Bruce D.C."/>
            <person name="Chertkov O."/>
            <person name="Copeland A."/>
            <person name="Cheng J.F."/>
            <person name="Detter C."/>
            <person name="Detter J.C."/>
            <person name="Goodwin L.A."/>
            <person name="Han C.S."/>
            <person name="Hauser L.J."/>
            <person name="Ivanova N.N."/>
            <person name="Kyrpides N.C."/>
            <person name="Land M.L."/>
            <person name="Lapidus A."/>
            <person name="Lucas S."/>
            <person name="Ovchinnikova G."/>
            <person name="Pitluck S."/>
            <person name="Tapia R."/>
            <person name="Woyke T."/>
            <person name="Boyum J."/>
            <person name="Mead D."/>
            <person name="Weimer P.J."/>
        </authorList>
    </citation>
    <scope>NUCLEOTIDE SEQUENCE [LARGE SCALE GENOMIC DNA]</scope>
    <source>
        <strain evidence="5">ATCC 27210 / DSM 20455 / JCM 14654 / NCDO 2250 / 7</strain>
    </source>
</reference>
<dbReference type="InterPro" id="IPR006530">
    <property type="entry name" value="YD"/>
</dbReference>
<dbReference type="Pfam" id="PF25023">
    <property type="entry name" value="TEN_YD-shell"/>
    <property type="match status" value="3"/>
</dbReference>
<dbReference type="InterPro" id="IPR022385">
    <property type="entry name" value="Rhs_assc_core"/>
</dbReference>
<dbReference type="InterPro" id="IPR056823">
    <property type="entry name" value="TEN-like_YD-shell"/>
</dbReference>
<dbReference type="eggNOG" id="COG3209">
    <property type="taxonomic scope" value="Bacteria"/>
</dbReference>
<evidence type="ECO:0000256" key="2">
    <source>
        <dbReference type="SAM" id="SignalP"/>
    </source>
</evidence>
<dbReference type="InterPro" id="IPR036844">
    <property type="entry name" value="Hint_dom_sf"/>
</dbReference>
<dbReference type="SUPFAM" id="SSF51294">
    <property type="entry name" value="Hedgehog/intein (Hint) domain"/>
    <property type="match status" value="1"/>
</dbReference>
<accession>E6UGD1</accession>
<dbReference type="InterPro" id="IPR031325">
    <property type="entry name" value="RHS_repeat"/>
</dbReference>
<dbReference type="PANTHER" id="PTHR32305">
    <property type="match status" value="1"/>
</dbReference>
<dbReference type="CDD" id="cd00081">
    <property type="entry name" value="Hint"/>
    <property type="match status" value="1"/>
</dbReference>
<evidence type="ECO:0000313" key="4">
    <source>
        <dbReference type="EMBL" id="ADU21969.1"/>
    </source>
</evidence>
<dbReference type="Gene3D" id="2.180.10.10">
    <property type="entry name" value="RHS repeat-associated core"/>
    <property type="match status" value="4"/>
</dbReference>
<name>E6UGD1_RUMA7</name>
<dbReference type="KEGG" id="ral:Rumal_1463"/>
<dbReference type="Gene3D" id="2.170.16.10">
    <property type="entry name" value="Hedgehog/Intein (Hint) domain"/>
    <property type="match status" value="1"/>
</dbReference>
<dbReference type="InterPro" id="IPR029103">
    <property type="entry name" value="Ntox47"/>
</dbReference>
<dbReference type="RefSeq" id="WP_013498137.1">
    <property type="nucleotide sequence ID" value="NC_014833.1"/>
</dbReference>
<gene>
    <name evidence="4" type="ordered locus">Rumal_1463</name>
</gene>
<feature type="chain" id="PRO_5039723907" evidence="2">
    <location>
        <begin position="26"/>
        <end position="3501"/>
    </location>
</feature>
<dbReference type="OrthoDB" id="1813751at2"/>
<dbReference type="Pfam" id="PF15540">
    <property type="entry name" value="Ntox47"/>
    <property type="match status" value="1"/>
</dbReference>
<dbReference type="InterPro" id="IPR013783">
    <property type="entry name" value="Ig-like_fold"/>
</dbReference>
<dbReference type="PROSITE" id="PS50817">
    <property type="entry name" value="INTEIN_N_TER"/>
    <property type="match status" value="1"/>
</dbReference>
<dbReference type="STRING" id="697329.Rumal_1463"/>
<keyword evidence="2" id="KW-0732">Signal</keyword>
<evidence type="ECO:0000313" key="5">
    <source>
        <dbReference type="Proteomes" id="UP000006919"/>
    </source>
</evidence>
<evidence type="ECO:0000259" key="3">
    <source>
        <dbReference type="SMART" id="SM00306"/>
    </source>
</evidence>
<dbReference type="EMBL" id="CP002403">
    <property type="protein sequence ID" value="ADU21969.1"/>
    <property type="molecule type" value="Genomic_DNA"/>
</dbReference>
<dbReference type="Pfam" id="PF05593">
    <property type="entry name" value="RHS_repeat"/>
    <property type="match status" value="9"/>
</dbReference>
<dbReference type="NCBIfam" id="TIGR01643">
    <property type="entry name" value="YD_repeat_2x"/>
    <property type="match status" value="14"/>
</dbReference>
<dbReference type="Pfam" id="PF07591">
    <property type="entry name" value="PT-HINT"/>
    <property type="match status" value="1"/>
</dbReference>
<dbReference type="Gene3D" id="2.60.40.10">
    <property type="entry name" value="Immunoglobulins"/>
    <property type="match status" value="1"/>
</dbReference>
<sequence>MDYRKNWKKRSVSVALSAAMLTNMAAVIPTAAIEEFKKNNEIIQSLKKQAAHEEAFDYALITGNADTTLEMNAQKIDITGDVHSNSNFIYRGSEIVINGACEASKNTTISVSDSEYLDKIYSVDDDTELVSVPDYAEEIHAHLLEQNVPEYYDWTSFSDRYVDISNGICVDGTLGVYSSQFTGNGIIYAKNSINYSVGEISSADGGMVVLCAANGDINIYASNTTINGIIYAPHGTVTITGQNVTINGRIISDKFNFWGSNLTINKGEGDLDLLDFLFLPAPEISSDGEFKENRKVTFDISQTEKIDKVAKEETVWTFSKVDGETKTEAVQGEDYVIDESSSDGFIKNMIFKKYGTYEVSVTVRSGDSEKTGLQTIEVIPDVAPIVDFTLDNDYYYRDPENGSKASIPLKDHSYSVDNDEIGQRIWTVYYDADNNGVFDESEGEIISDSNESELTYTTGKVGKYKVELTSVETFSDTIPSLITQDDYRRADTGDKSIESKTFTVGNIAPEASVDVGLAKDVDLVFTVGSADVEKIQLYADRIEQIKAELKEQGYNVYLSTVSTSSLTAKDTFAWDEYDHYDYQDWYNIKRPKHIIYDEDNIQMVGYCWQALRDFLYVEDKNESQKIFTFDIQRDKTDWHSMEGGGFLFNTSIEDGVIKGFYVLITCSGLQLSQIKGVSVEDFQNGKRNSITALKTFKLDNLYDEHNIKIVVDKKSLSVWDGEKLVIDSYSLPENDYGYGYGPITSHASHGCTQQSYFTFANIKMQTISGEKLSDVLANYDWKSKTSRYVINLSDSELDEFETDEELAAVSKQILENELNFIGIGNGENSAQYTDIINSAAGSGIYLDAEDTDNSPENLSNYVVSNENSKNFSVDYYVAKDQPIRYIDSYKDHEKDPMYSESWEYEYDPSVFYNESGSTEVKKFSSDKAITVFEEAGAYTMRLKVRDNPVGDNDSLDEYRLWSGEKSYEKVLMVHNRPVAELTVNVSENPNDKNTVIINTQDNCYDKDHISDADKGIVSKSYKWKKLYDAEWTDGPIPNKVEIGGIYIICLTTVDKEGQISYPNIQIINTADFLVPEEAEDKEPPVIELELEKTKANAGESVKITAYASDNIGVDTFELYIDGERVLDHAGRIFYTGDKTETVEIKAIAVDINGNRSEETQQLTIVDNRDKTAPTVEIESPEDRAIMDFSVQFVGSAYDDTLLKNYRLEYRRQGAGSFNIIAESDHEVKSGILGEWNVEGLESGIYEVKLSAEDGAGNSSYVIYQYELKPNKESGIVDTETVDHEAPVIILTSSKDKADVGEEVKVTVDVKDESKIDAIQVYIDDELIMDGSGKITFSRGEPVVSKIKVYASDEFGNISVKELSVIFVDDSDYDPPVTKIDTPEHASTISGSVDITGTAADETELLRYRLEYKAQNEESYTVFAEMYNQVENGTLGTFNTSALADGVYDIRLTAEDKSGNSSYVQYSYIVDNSENNNNNDEDTIKPVIDLVLTKTEADIGEEVTGIVSVTDNKKLEAVKVYLDDEIILTSSGSFTFTRGKAAAAKIKVYAVDSAGNMATETAECVFIDNSDKKAPTAKISSPKHASEVSGKVDIKGTAKDDEELLRYTLGYRLSGTDDVIILAEKTEAVDNDILGILNTEKLVNGVYDIVLTVEDKGGNKTVAQISYIVNNEQEGTGLIETDDDKDIIDPVIKLALSKNVAGIDDKVKASFTVTDNKKVSSIKVYVDGKETEYKNNQVEFTSNKVGKIEVKVVAVDSSGNKAEKKAVCSFYNLSDNTPPELDIVSPEYYETVEKPTDIIGSVYDETELAYYKVEYRPKGAEKYTTLNKSTEEKHNESLAYFDTTVLANGIYEFKVIAEDFGGNTTTCEFQYVVDGTLKVGNTNLGFEDVNTKISGIGVSVARYYSSSNKLSGDFGMGWTLGLGGIRLYEMSSIAEGWEQQYDRQIGNFLSTVYTVSELVSHDVVITYGDGTCERFKVKLDPASHSFVPLQNTSIKFESPTGSKNKLEVYGKNKVYLDGYLGETELLDYNTDKFVVQKYKLTLEDETEVIIDRDKGVESITDKFGNTIKVTENGYTDPNGVGLTFERDPHGRLTSVTEPDGKTTKYTYDENDDLIKVTDPMGYSVSYVYDSEHNLISMIDSRGVEAAHNEYDESGRLVATVDANGNRMTYEHDVDGRTEIVTDKLGNKSVYVYDDKGNVLKCTDANGNTTYAEYDKYGHIKSSTDALGNVTQYQMTATGEVLSLTNAVGNTVTNSYNDKKQLTSVTAMGVTQMIVNYDEDGLLTSTKDAMGNGTYYDYDSSYRIKGISDEIGSFINFTYDSKGNVISSTDGAGETATFTYDDSDNCISKTVVKTTEKGSENITENYEYDAMNRLVKVIYADGSVTSVSYDGNGNMTSAVDEKGRKTSYVYDNNCNLVKITYCDNTSETFGYDAEGRNTTATDRMGRTITMTYDKVGNLLTKTYPNGISENYSYDAKYRLTSVTDVNGGTTSYEYDEIDRNTAIVDALGNRTEFAYNSSSMLSSMTDSKGDVWKYEYDANGNRTKVIMPDGTSISSEYDARGRVTKQTDQNGYSTSYAYDGADRLVSVTDAVGSKWVYTYSEVGELTSVTDANGNTTSYEYDNMGRVVKTTNAAGKTAECTYDDSGNVLTSTDYSGTTTTYTYDSLDRLIKQDIDGEVTEFAYTSGGLLSSVTDSTGTISYTYNNTDGLSKVKLADGTEIKYSYYKSGNLKTVSTAYGDTTFGYDKMDRLTRVVDKNGVATLYEYDANGNRTAVKYANGITTTFAYNDVNQLISEKTVDKDNNVVVQYIYTLGKAGERLKVTEPDKVTEYGYDELYRLTSEKVTKDKKTTTTTYTYDNVGNRLTKTENGTTNKYKYNSLNQLVSESGVTNSYDDNGNLIKQVENGKTTTYTFDKQNRLVRATISSGQNVTVEEYRYDYAGNRTAKITEGETTNYVVDTNSALAQVLYETDGTGSLKTYYTRGSELISLQREHEERYYLYDGHGNVRRLTDEDGAVTDTYDYDAFGNLTEHTGETENSYLYCGEQYDANTGFYYLRARYMNPSTGTFISMDSYQGSMFDPVSLHKYLYANANPVMNCDPTGYFTIGECDVSAAIQGVLDKLITPKLIQVFNRINDLATIYETGKQVVMILTDPDMSAWDVVFALGRGVITGLFINHMCAMKRIGPIISKIMVGYGLVSQWESIMDAAKDGDWDLVATRSIQFVVQLITMHQNCFTGDTLVAAEDGQIRIDEIKVGDKVWAYNVETGETELKGVKQVYIHETDELLHLYTSVGAIDTTSNHPFYVLGEGWVAAGDLAVGDEIYSLDGTIGIVTGSQFEKLDVPIKVYNLEVADFNTYFVGDNAVLVHNYSDGADTMHYPKKAQDIDLRGTGTNYRDALDIAFEQTGYPKEQFMVSKWARDINGKSIPVEYMGPNGSYVDIDIAHLSSFDRNGNWATGPDVPHVGWQTGRSNKTTGHILLDDVPTGRDYCYSDLSSQIAKILKQFGL</sequence>
<dbReference type="InterPro" id="IPR003587">
    <property type="entry name" value="Hint_dom_N"/>
</dbReference>
<evidence type="ECO:0000256" key="1">
    <source>
        <dbReference type="ARBA" id="ARBA00022737"/>
    </source>
</evidence>
<dbReference type="Proteomes" id="UP000006919">
    <property type="component" value="Chromosome"/>
</dbReference>
<feature type="signal peptide" evidence="2">
    <location>
        <begin position="1"/>
        <end position="25"/>
    </location>
</feature>
<keyword evidence="1" id="KW-0677">Repeat</keyword>
<feature type="domain" description="Hint" evidence="3">
    <location>
        <begin position="3227"/>
        <end position="3321"/>
    </location>
</feature>